<name>A0A8C4MC28_EQUAS</name>
<dbReference type="Gene3D" id="3.40.50.410">
    <property type="entry name" value="von Willebrand factor, type A domain"/>
    <property type="match status" value="1"/>
</dbReference>
<dbReference type="FunFam" id="2.60.40.10:FF:001134">
    <property type="entry name" value="Calcium-activated chloride channel regulator 1"/>
    <property type="match status" value="1"/>
</dbReference>
<dbReference type="Gene3D" id="2.60.40.10">
    <property type="entry name" value="Immunoglobulins"/>
    <property type="match status" value="1"/>
</dbReference>
<evidence type="ECO:0000313" key="2">
    <source>
        <dbReference type="Ensembl" id="ENSEASP00005020356.2"/>
    </source>
</evidence>
<accession>A0A8C4MC28</accession>
<dbReference type="SUPFAM" id="SSF53300">
    <property type="entry name" value="vWA-like"/>
    <property type="match status" value="1"/>
</dbReference>
<sequence length="570" mass="60714">MVGMVHFDSTAYKKSSLIQIISSNERNKLLESLPTAASGGTSICAGIKSAFQVIREIYPQIDGSEIVLLTDGEDNSAGSCLDEVKQSGAIIHFIALGPSADQAVIEMSTTTGGSHLFATDEAANNGLIDAFSALVSGNADLSQQSLQLESKGLTLNNNLWMNGTVIIDSTVGKDTFFLVTWNGQPPSISLWDPNGTRMESFTVDTSFKMAYLSIPGTAKVGVWTYSLQAKQNSEILTITVNSRAANPSVPPITVNAKMNKDTNSFPSPMIVYAEILQGFVPILGANVTAFIESNSGKTEVLQLLDNGAGADSFKNDGVYSRYFTAYSENGRYSLKVRAHGGTNAATRSLRRPLNRAAYIPGWVEISNAGKIEGNPSRPEIDADTQTPLESFSRTASGGAFVVSNVSNLPLPDLYPPSQITDLEATRDGDNISLTWTAPGDDFDVGKAQQYIIRISGSLLDLRDNFDDALQVNTTDLLPKEANSEETFAFTPGHISEGNATHIFIAIQSVDKSNLASKVSNIAQVALFIPEADSSPEENSTGSGANVSPFVLLVSGSVAIVSIISSATIFY</sequence>
<protein>
    <recommendedName>
        <fullName evidence="1">VWFA domain-containing protein</fullName>
    </recommendedName>
</protein>
<reference evidence="2" key="3">
    <citation type="submission" date="2025-09" db="UniProtKB">
        <authorList>
            <consortium name="Ensembl"/>
        </authorList>
    </citation>
    <scope>IDENTIFICATION</scope>
</reference>
<evidence type="ECO:0000313" key="3">
    <source>
        <dbReference type="Proteomes" id="UP000694387"/>
    </source>
</evidence>
<dbReference type="GO" id="GO:0005886">
    <property type="term" value="C:plasma membrane"/>
    <property type="evidence" value="ECO:0007669"/>
    <property type="project" value="TreeGrafter"/>
</dbReference>
<dbReference type="AlphaFoldDB" id="A0A8C4MC28"/>
<keyword evidence="3" id="KW-1185">Reference proteome</keyword>
<dbReference type="PROSITE" id="PS50234">
    <property type="entry name" value="VWFA"/>
    <property type="match status" value="1"/>
</dbReference>
<dbReference type="InterPro" id="IPR002035">
    <property type="entry name" value="VWF_A"/>
</dbReference>
<dbReference type="GeneTree" id="ENSGT00940000160416"/>
<feature type="domain" description="VWFA" evidence="1">
    <location>
        <begin position="1"/>
        <end position="134"/>
    </location>
</feature>
<dbReference type="Ensembl" id="ENSEAST00005022100.2">
    <property type="protein sequence ID" value="ENSEASP00005020356.2"/>
    <property type="gene ID" value="ENSEASG00005014000.2"/>
</dbReference>
<reference evidence="2 3" key="1">
    <citation type="journal article" date="2020" name="Nat. Commun.">
        <title>Donkey genomes provide new insights into domestication and selection for coat color.</title>
        <authorList>
            <person name="Wang"/>
            <person name="C."/>
            <person name="Li"/>
            <person name="H."/>
            <person name="Guo"/>
            <person name="Y."/>
            <person name="Huang"/>
            <person name="J."/>
            <person name="Sun"/>
            <person name="Y."/>
            <person name="Min"/>
            <person name="J."/>
            <person name="Wang"/>
            <person name="J."/>
            <person name="Fang"/>
            <person name="X."/>
            <person name="Zhao"/>
            <person name="Z."/>
            <person name="Wang"/>
            <person name="S."/>
            <person name="Zhang"/>
            <person name="Y."/>
            <person name="Liu"/>
            <person name="Q."/>
            <person name="Jiang"/>
            <person name="Q."/>
            <person name="Wang"/>
            <person name="X."/>
            <person name="Guo"/>
            <person name="Y."/>
            <person name="Yang"/>
            <person name="C."/>
            <person name="Wang"/>
            <person name="Y."/>
            <person name="Tian"/>
            <person name="F."/>
            <person name="Zhuang"/>
            <person name="G."/>
            <person name="Fan"/>
            <person name="Y."/>
            <person name="Gao"/>
            <person name="Q."/>
            <person name="Li"/>
            <person name="Y."/>
            <person name="Ju"/>
            <person name="Z."/>
            <person name="Li"/>
            <person name="J."/>
            <person name="Li"/>
            <person name="R."/>
            <person name="Hou"/>
            <person name="M."/>
            <person name="Yang"/>
            <person name="G."/>
            <person name="Liu"/>
            <person name="G."/>
            <person name="Liu"/>
            <person name="W."/>
            <person name="Guo"/>
            <person name="J."/>
            <person name="Pan"/>
            <person name="S."/>
            <person name="Fan"/>
            <person name="G."/>
            <person name="Zhang"/>
            <person name="W."/>
            <person name="Zhang"/>
            <person name="R."/>
            <person name="Yu"/>
            <person name="J."/>
            <person name="Zhang"/>
            <person name="X."/>
            <person name="Yin"/>
            <person name="Q."/>
            <person name="Ji"/>
            <person name="C."/>
            <person name="Jin"/>
            <person name="Y."/>
            <person name="Yue"/>
            <person name="G."/>
            <person name="Liu"/>
            <person name="M."/>
            <person name="Xu"/>
            <person name="J."/>
            <person name="Liu"/>
            <person name="S."/>
            <person name="Jordana"/>
            <person name="J."/>
            <person name="Noce"/>
            <person name="A."/>
            <person name="Amills"/>
            <person name="M."/>
            <person name="Wu"/>
            <person name="D.D."/>
            <person name="Li"/>
            <person name="S."/>
            <person name="Zhou"/>
            <person name="X. and Zhong"/>
            <person name="J."/>
        </authorList>
    </citation>
    <scope>NUCLEOTIDE SEQUENCE [LARGE SCALE GENOMIC DNA]</scope>
</reference>
<dbReference type="GO" id="GO:0005229">
    <property type="term" value="F:intracellularly calcium-gated chloride channel activity"/>
    <property type="evidence" value="ECO:0007669"/>
    <property type="project" value="TreeGrafter"/>
</dbReference>
<dbReference type="InterPro" id="IPR051266">
    <property type="entry name" value="CLCR"/>
</dbReference>
<dbReference type="InterPro" id="IPR036465">
    <property type="entry name" value="vWFA_dom_sf"/>
</dbReference>
<dbReference type="InterPro" id="IPR013783">
    <property type="entry name" value="Ig-like_fold"/>
</dbReference>
<reference evidence="2" key="2">
    <citation type="submission" date="2025-08" db="UniProtKB">
        <authorList>
            <consortium name="Ensembl"/>
        </authorList>
    </citation>
    <scope>IDENTIFICATION</scope>
</reference>
<dbReference type="NCBIfam" id="NF041940">
    <property type="entry name" value="choice_anch_X"/>
    <property type="match status" value="1"/>
</dbReference>
<dbReference type="CDD" id="cd00198">
    <property type="entry name" value="vWFA"/>
    <property type="match status" value="1"/>
</dbReference>
<gene>
    <name evidence="2" type="primary">LOC106824669</name>
</gene>
<evidence type="ECO:0000259" key="1">
    <source>
        <dbReference type="PROSITE" id="PS50234"/>
    </source>
</evidence>
<dbReference type="PANTHER" id="PTHR10579:SF2">
    <property type="entry name" value="CALCIUM-ACTIVATED CHLORIDE CHANNEL REGULATOR 4"/>
    <property type="match status" value="1"/>
</dbReference>
<organism evidence="2 3">
    <name type="scientific">Equus asinus</name>
    <name type="common">Donkey</name>
    <name type="synonym">Equus africanus asinus</name>
    <dbReference type="NCBI Taxonomy" id="9793"/>
    <lineage>
        <taxon>Eukaryota</taxon>
        <taxon>Metazoa</taxon>
        <taxon>Chordata</taxon>
        <taxon>Craniata</taxon>
        <taxon>Vertebrata</taxon>
        <taxon>Euteleostomi</taxon>
        <taxon>Mammalia</taxon>
        <taxon>Eutheria</taxon>
        <taxon>Laurasiatheria</taxon>
        <taxon>Perissodactyla</taxon>
        <taxon>Equidae</taxon>
        <taxon>Equus</taxon>
    </lineage>
</organism>
<dbReference type="PANTHER" id="PTHR10579">
    <property type="entry name" value="CALCIUM-ACTIVATED CHLORIDE CHANNEL REGULATOR"/>
    <property type="match status" value="1"/>
</dbReference>
<dbReference type="Proteomes" id="UP000694387">
    <property type="component" value="Chromosome 16"/>
</dbReference>
<proteinExistence type="predicted"/>